<dbReference type="AlphaFoldDB" id="A0A084R274"/>
<comment type="similarity">
    <text evidence="1">Belongs to the DNA mismatch repair MutL/HexB family.</text>
</comment>
<dbReference type="GO" id="GO:0006298">
    <property type="term" value="P:mismatch repair"/>
    <property type="evidence" value="ECO:0007669"/>
    <property type="project" value="InterPro"/>
</dbReference>
<dbReference type="GO" id="GO:0032300">
    <property type="term" value="C:mismatch repair complex"/>
    <property type="evidence" value="ECO:0007669"/>
    <property type="project" value="InterPro"/>
</dbReference>
<dbReference type="Gene3D" id="3.30.1540.20">
    <property type="entry name" value="MutL, C-terminal domain, dimerisation subdomain"/>
    <property type="match status" value="1"/>
</dbReference>
<sequence length="883" mass="97494">MSIIRLPEDCADTLRSSVLITSLGGVTCGLIRNSLDAAATKINIQIDFGRGNCTVEDNGLGILPSEFRQDGGLGKSHHTSRFPPKLEFHGRNGSFLASLGRLSLLTVTSHHKHHNSHNALRIHNGDVLSRQLPTPPEQMYHTFDHGTQVAVRNLFGSMPVRIKQRANMLSDKSGLDKEWSRLIHDILALLLAWPAPVSVMVKDTMAKRELRLHSSDPADLAVRTSRLLSQASRAEAGSPDLWIPVSATSGRFNVRGCISRDPVATRRSQFISIGVHPVSNEHGANILYEEVNRIFDNSKFSATEDDKPQAQEAKFGAAGRTKKGLDRWPMFYLAISHPSVDICSVDHLFGSLQSDLNALIDLLKAVCYGFLRKFHMRPSSIQMSSPKSAFSTSTRLGRVSRPLKRKASSTGATGSTSSPASDRRSVFDDWHFMKASSSKASGHNHANSFKANEHPAAASKPLVGEEGSLLREPFGDNQIGSESSKESLQVASANKILTGKGQPASTASDMRQHACQPPRTSNGRAPRTGVLRADSKPQPSEWLQEVLRTWKNPVFENVEVPVPRAYDEDSSPWLEHNCRKNTSHDATSKTGSLLESASLELSGRFSRESLSRAKVISQVDHKFILVNIPLQHEPHAQSKPSMAMAMIDQHAADERCRIEALMSAYFEEKSGTGMVYAIREILEQPMIYAISSEEGSALQKLKQYFDGWGIVYEVQSPRAAGQTLCKVTALPTCILERCKVEPRVLIDLLRQQIYRLNDEEFFPYTQSASRSVGRTWNSHFHGCPQGILELLYSRACRSKYAHPRCGALFSCFTGAIMFNDVLSMEQCEQLVGRLASCSFPFQCAHGRPSMAPLLDLGSAASLRSWSETSEPGPRVDWKKLMGD</sequence>
<dbReference type="PANTHER" id="PTHR10073">
    <property type="entry name" value="DNA MISMATCH REPAIR PROTEIN MLH, PMS, MUTL"/>
    <property type="match status" value="1"/>
</dbReference>
<organism evidence="4 5">
    <name type="scientific">Stachybotrys chlorohalonatus (strain IBT 40285)</name>
    <dbReference type="NCBI Taxonomy" id="1283841"/>
    <lineage>
        <taxon>Eukaryota</taxon>
        <taxon>Fungi</taxon>
        <taxon>Dikarya</taxon>
        <taxon>Ascomycota</taxon>
        <taxon>Pezizomycotina</taxon>
        <taxon>Sordariomycetes</taxon>
        <taxon>Hypocreomycetidae</taxon>
        <taxon>Hypocreales</taxon>
        <taxon>Stachybotryaceae</taxon>
        <taxon>Stachybotrys</taxon>
    </lineage>
</organism>
<feature type="compositionally biased region" description="Polar residues" evidence="2">
    <location>
        <begin position="478"/>
        <end position="492"/>
    </location>
</feature>
<dbReference type="OMA" id="NKWPMFY"/>
<accession>A0A084R274</accession>
<dbReference type="InterPro" id="IPR037198">
    <property type="entry name" value="MutL_C_sf"/>
</dbReference>
<dbReference type="GO" id="GO:0016887">
    <property type="term" value="F:ATP hydrolysis activity"/>
    <property type="evidence" value="ECO:0007669"/>
    <property type="project" value="InterPro"/>
</dbReference>
<dbReference type="InterPro" id="IPR038973">
    <property type="entry name" value="MutL/Mlh/Pms-like"/>
</dbReference>
<dbReference type="SMART" id="SM00853">
    <property type="entry name" value="MutL_C"/>
    <property type="match status" value="1"/>
</dbReference>
<dbReference type="Proteomes" id="UP000028524">
    <property type="component" value="Unassembled WGS sequence"/>
</dbReference>
<dbReference type="SUPFAM" id="SSF55874">
    <property type="entry name" value="ATPase domain of HSP90 chaperone/DNA topoisomerase II/histidine kinase"/>
    <property type="match status" value="1"/>
</dbReference>
<protein>
    <recommendedName>
        <fullName evidence="3">MutL C-terminal dimerisation domain-containing protein</fullName>
    </recommendedName>
</protein>
<reference evidence="4 5" key="1">
    <citation type="journal article" date="2014" name="BMC Genomics">
        <title>Comparative genome sequencing reveals chemotype-specific gene clusters in the toxigenic black mold Stachybotrys.</title>
        <authorList>
            <person name="Semeiks J."/>
            <person name="Borek D."/>
            <person name="Otwinowski Z."/>
            <person name="Grishin N.V."/>
        </authorList>
    </citation>
    <scope>NUCLEOTIDE SEQUENCE [LARGE SCALE GENOMIC DNA]</scope>
    <source>
        <strain evidence="4 5">IBT 40285</strain>
    </source>
</reference>
<feature type="compositionally biased region" description="Low complexity" evidence="2">
    <location>
        <begin position="408"/>
        <end position="420"/>
    </location>
</feature>
<dbReference type="InterPro" id="IPR036890">
    <property type="entry name" value="HATPase_C_sf"/>
</dbReference>
<dbReference type="InParanoid" id="A0A084R274"/>
<dbReference type="InterPro" id="IPR014790">
    <property type="entry name" value="MutL_C"/>
</dbReference>
<evidence type="ECO:0000313" key="4">
    <source>
        <dbReference type="EMBL" id="KFA70309.1"/>
    </source>
</evidence>
<dbReference type="SUPFAM" id="SSF118116">
    <property type="entry name" value="DNA mismatch repair protein MutL"/>
    <property type="match status" value="1"/>
</dbReference>
<proteinExistence type="inferred from homology"/>
<dbReference type="GO" id="GO:0005524">
    <property type="term" value="F:ATP binding"/>
    <property type="evidence" value="ECO:0007669"/>
    <property type="project" value="InterPro"/>
</dbReference>
<dbReference type="HOGENOM" id="CLU_005415_0_0_1"/>
<dbReference type="GO" id="GO:0140664">
    <property type="term" value="F:ATP-dependent DNA damage sensor activity"/>
    <property type="evidence" value="ECO:0007669"/>
    <property type="project" value="InterPro"/>
</dbReference>
<evidence type="ECO:0000256" key="2">
    <source>
        <dbReference type="SAM" id="MobiDB-lite"/>
    </source>
</evidence>
<gene>
    <name evidence="4" type="ORF">S40285_01752</name>
</gene>
<feature type="region of interest" description="Disordered" evidence="2">
    <location>
        <begin position="468"/>
        <end position="537"/>
    </location>
</feature>
<evidence type="ECO:0000313" key="5">
    <source>
        <dbReference type="Proteomes" id="UP000028524"/>
    </source>
</evidence>
<dbReference type="OrthoDB" id="429932at2759"/>
<feature type="compositionally biased region" description="Polar residues" evidence="2">
    <location>
        <begin position="382"/>
        <end position="395"/>
    </location>
</feature>
<dbReference type="Pfam" id="PF13589">
    <property type="entry name" value="HATPase_c_3"/>
    <property type="match status" value="1"/>
</dbReference>
<evidence type="ECO:0000256" key="1">
    <source>
        <dbReference type="ARBA" id="ARBA00006082"/>
    </source>
</evidence>
<name>A0A084R274_STAC4</name>
<keyword evidence="5" id="KW-1185">Reference proteome</keyword>
<dbReference type="EMBL" id="KL659203">
    <property type="protein sequence ID" value="KFA70309.1"/>
    <property type="molecule type" value="Genomic_DNA"/>
</dbReference>
<evidence type="ECO:0000259" key="3">
    <source>
        <dbReference type="SMART" id="SM00853"/>
    </source>
</evidence>
<feature type="domain" description="MutL C-terminal dimerisation" evidence="3">
    <location>
        <begin position="615"/>
        <end position="804"/>
    </location>
</feature>
<dbReference type="STRING" id="1283841.A0A084R274"/>
<feature type="region of interest" description="Disordered" evidence="2">
    <location>
        <begin position="382"/>
        <end position="423"/>
    </location>
</feature>
<dbReference type="Gene3D" id="3.30.565.10">
    <property type="entry name" value="Histidine kinase-like ATPase, C-terminal domain"/>
    <property type="match status" value="1"/>
</dbReference>
<dbReference type="InterPro" id="IPR042120">
    <property type="entry name" value="MutL_C_dimsub"/>
</dbReference>
<dbReference type="PANTHER" id="PTHR10073:SF47">
    <property type="entry name" value="DNA MISMATCH REPAIR PROTEIN MLH3"/>
    <property type="match status" value="1"/>
</dbReference>